<organism evidence="2 3">
    <name type="scientific">Photobacterium aphoticum</name>
    <dbReference type="NCBI Taxonomy" id="754436"/>
    <lineage>
        <taxon>Bacteria</taxon>
        <taxon>Pseudomonadati</taxon>
        <taxon>Pseudomonadota</taxon>
        <taxon>Gammaproteobacteria</taxon>
        <taxon>Vibrionales</taxon>
        <taxon>Vibrionaceae</taxon>
        <taxon>Photobacterium</taxon>
    </lineage>
</organism>
<comment type="caution">
    <text evidence="2">The sequence shown here is derived from an EMBL/GenBank/DDBJ whole genome shotgun (WGS) entry which is preliminary data.</text>
</comment>
<protein>
    <submittedName>
        <fullName evidence="2">Bll5160 protein</fullName>
    </submittedName>
</protein>
<dbReference type="Proteomes" id="UP000029227">
    <property type="component" value="Unassembled WGS sequence"/>
</dbReference>
<proteinExistence type="predicted"/>
<evidence type="ECO:0000256" key="1">
    <source>
        <dbReference type="SAM" id="SignalP"/>
    </source>
</evidence>
<reference evidence="2 3" key="1">
    <citation type="journal article" date="2014" name="Genome Announc.">
        <title>Draft Genome Sequences of Two Vibrionaceae Species, Vibrio ponticus C121 and Photobacterium aphoticum C119, Isolated as Coral Reef Microbiota.</title>
        <authorList>
            <person name="Al-saari N."/>
            <person name="Meirelles P.M."/>
            <person name="Mino S."/>
            <person name="Suda W."/>
            <person name="Oshima K."/>
            <person name="Hattori M."/>
            <person name="Ohkuma M."/>
            <person name="Thompson F.L."/>
            <person name="Gomez-Gil B."/>
            <person name="Sawabe T."/>
            <person name="Sawabe T."/>
        </authorList>
    </citation>
    <scope>NUCLEOTIDE SEQUENCE [LARGE SCALE GENOMIC DNA]</scope>
    <source>
        <strain evidence="2 3">JCM 19237</strain>
    </source>
</reference>
<evidence type="ECO:0000313" key="3">
    <source>
        <dbReference type="Proteomes" id="UP000029227"/>
    </source>
</evidence>
<name>A0A090QLK8_9GAMM</name>
<dbReference type="eggNOG" id="COG4188">
    <property type="taxonomic scope" value="Bacteria"/>
</dbReference>
<accession>A0A090QLK8</accession>
<dbReference type="AlphaFoldDB" id="A0A090QLK8"/>
<gene>
    <name evidence="2" type="ORF">JCM19237_6021</name>
</gene>
<dbReference type="SUPFAM" id="SSF53474">
    <property type="entry name" value="alpha/beta-Hydrolases"/>
    <property type="match status" value="1"/>
</dbReference>
<sequence length="242" mass="27253">MNKIIPLAGTALLLASSFASAEYIELHDKKRNRIIPVTFNVPDNETCSVDEPCPVAIFSAGNKVPYERYSFLTDKFREMGYMTLSVNHELPSDPPLSKTGDLYLNRIENWERGAETLDFVINEMPKAYGRGYDFDNVVLVGHSNGGDISTWAANSGKEYISTLITLDHKRVSLPRTKSIHVLSINSPEYPTKEGVLYNSDEQKQYGSEVHLIEGSKHMDFSDFGTEEVHKKTNQIIEQFLQG</sequence>
<keyword evidence="1" id="KW-0732">Signal</keyword>
<dbReference type="STRING" id="754436.JCM19237_6021"/>
<feature type="signal peptide" evidence="1">
    <location>
        <begin position="1"/>
        <end position="21"/>
    </location>
</feature>
<feature type="chain" id="PRO_5001861869" evidence="1">
    <location>
        <begin position="22"/>
        <end position="242"/>
    </location>
</feature>
<dbReference type="EMBL" id="BBMN01000001">
    <property type="protein sequence ID" value="GAL03128.1"/>
    <property type="molecule type" value="Genomic_DNA"/>
</dbReference>
<dbReference type="InterPro" id="IPR029058">
    <property type="entry name" value="AB_hydrolase_fold"/>
</dbReference>
<evidence type="ECO:0000313" key="2">
    <source>
        <dbReference type="EMBL" id="GAL03128.1"/>
    </source>
</evidence>
<dbReference type="Gene3D" id="3.40.50.1820">
    <property type="entry name" value="alpha/beta hydrolase"/>
    <property type="match status" value="1"/>
</dbReference>